<dbReference type="CDD" id="cd06502">
    <property type="entry name" value="TA_like"/>
    <property type="match status" value="1"/>
</dbReference>
<dbReference type="Gene3D" id="3.90.1150.10">
    <property type="entry name" value="Aspartate Aminotransferase, domain 1"/>
    <property type="match status" value="1"/>
</dbReference>
<dbReference type="SUPFAM" id="SSF53383">
    <property type="entry name" value="PLP-dependent transferases"/>
    <property type="match status" value="1"/>
</dbReference>
<comment type="cofactor">
    <cofactor evidence="1">
        <name>pyridoxal 5'-phosphate</name>
        <dbReference type="ChEBI" id="CHEBI:597326"/>
    </cofactor>
</comment>
<reference evidence="5" key="1">
    <citation type="submission" date="2022-08" db="EMBL/GenBank/DDBJ databases">
        <authorList>
            <person name="Deng Y."/>
            <person name="Han X.-F."/>
            <person name="Zhang Y.-Q."/>
        </authorList>
    </citation>
    <scope>NUCLEOTIDE SEQUENCE</scope>
    <source>
        <strain evidence="5">CPCC 203407</strain>
    </source>
</reference>
<name>A0AA42BSX3_9MICO</name>
<dbReference type="GO" id="GO:0016829">
    <property type="term" value="F:lyase activity"/>
    <property type="evidence" value="ECO:0007669"/>
    <property type="project" value="InterPro"/>
</dbReference>
<evidence type="ECO:0000256" key="2">
    <source>
        <dbReference type="ARBA" id="ARBA00006966"/>
    </source>
</evidence>
<organism evidence="5 6">
    <name type="scientific">Herbiconiux oxytropis</name>
    <dbReference type="NCBI Taxonomy" id="2970915"/>
    <lineage>
        <taxon>Bacteria</taxon>
        <taxon>Bacillati</taxon>
        <taxon>Actinomycetota</taxon>
        <taxon>Actinomycetes</taxon>
        <taxon>Micrococcales</taxon>
        <taxon>Microbacteriaceae</taxon>
        <taxon>Herbiconiux</taxon>
    </lineage>
</organism>
<dbReference type="InterPro" id="IPR015422">
    <property type="entry name" value="PyrdxlP-dep_Trfase_small"/>
</dbReference>
<evidence type="ECO:0000313" key="5">
    <source>
        <dbReference type="EMBL" id="MCS5725227.1"/>
    </source>
</evidence>
<feature type="domain" description="Aromatic amino acid beta-eliminating lyase/threonine aldolase" evidence="4">
    <location>
        <begin position="14"/>
        <end position="298"/>
    </location>
</feature>
<dbReference type="GO" id="GO:0006520">
    <property type="term" value="P:amino acid metabolic process"/>
    <property type="evidence" value="ECO:0007669"/>
    <property type="project" value="InterPro"/>
</dbReference>
<sequence length="355" mass="37780">MTTTPLHDPTSRGFASDNYAGVHPEVLEALARANGGHQIAYGEDVYTARLQEVLRDHFGAQAEAFPVFNGTGANVVGLQSMLPRWGAVVCASTAHIHTDENAAPERVAGLKLLTVPTPDGKLTPDLIDVEAWGWGDEHRAQPLAVSITQTTELGTAYSVDEITAIAEHAHSLGMKLHLDGSRISNAAASLGAPLRAFTTDAGVDVVSLGGTKNGLLYGEAVVVLNPETVAGIPFLRKLDMQLASKMRFVSAQLIALYEGDLWLESASHANAMAARLRSAVEGLPGVTLTQATQSNAVFAIVPAGVADRLRESFRFYDWNPATGEVRWMCAFDTTPDDIDAFAAALRRELEAVAPA</sequence>
<accession>A0AA42BSX3</accession>
<dbReference type="Gene3D" id="3.40.640.10">
    <property type="entry name" value="Type I PLP-dependent aspartate aminotransferase-like (Major domain)"/>
    <property type="match status" value="1"/>
</dbReference>
<dbReference type="PANTHER" id="PTHR48097:SF5">
    <property type="entry name" value="LOW SPECIFICITY L-THREONINE ALDOLASE"/>
    <property type="match status" value="1"/>
</dbReference>
<evidence type="ECO:0000256" key="3">
    <source>
        <dbReference type="ARBA" id="ARBA00022898"/>
    </source>
</evidence>
<proteinExistence type="inferred from homology"/>
<dbReference type="PANTHER" id="PTHR48097">
    <property type="entry name" value="L-THREONINE ALDOLASE-RELATED"/>
    <property type="match status" value="1"/>
</dbReference>
<dbReference type="AlphaFoldDB" id="A0AA42BSX3"/>
<dbReference type="Pfam" id="PF01212">
    <property type="entry name" value="Beta_elim_lyase"/>
    <property type="match status" value="1"/>
</dbReference>
<dbReference type="InterPro" id="IPR015421">
    <property type="entry name" value="PyrdxlP-dep_Trfase_major"/>
</dbReference>
<dbReference type="InterPro" id="IPR001597">
    <property type="entry name" value="ArAA_b-elim_lyase/Thr_aldolase"/>
</dbReference>
<evidence type="ECO:0000259" key="4">
    <source>
        <dbReference type="Pfam" id="PF01212"/>
    </source>
</evidence>
<comment type="caution">
    <text evidence="5">The sequence shown here is derived from an EMBL/GenBank/DDBJ whole genome shotgun (WGS) entry which is preliminary data.</text>
</comment>
<evidence type="ECO:0000256" key="1">
    <source>
        <dbReference type="ARBA" id="ARBA00001933"/>
    </source>
</evidence>
<comment type="similarity">
    <text evidence="2">Belongs to the threonine aldolase family.</text>
</comment>
<gene>
    <name evidence="5" type="ORF">N1028_04895</name>
</gene>
<dbReference type="Proteomes" id="UP001165587">
    <property type="component" value="Unassembled WGS sequence"/>
</dbReference>
<protein>
    <submittedName>
        <fullName evidence="5">Low specificity L-threonine aldolase</fullName>
    </submittedName>
</protein>
<keyword evidence="6" id="KW-1185">Reference proteome</keyword>
<dbReference type="RefSeq" id="WP_259525699.1">
    <property type="nucleotide sequence ID" value="NZ_JANLCK010000002.1"/>
</dbReference>
<keyword evidence="3" id="KW-0663">Pyridoxal phosphate</keyword>
<evidence type="ECO:0000313" key="6">
    <source>
        <dbReference type="Proteomes" id="UP001165587"/>
    </source>
</evidence>
<dbReference type="EMBL" id="JANLCK010000002">
    <property type="protein sequence ID" value="MCS5725227.1"/>
    <property type="molecule type" value="Genomic_DNA"/>
</dbReference>
<dbReference type="InterPro" id="IPR015424">
    <property type="entry name" value="PyrdxlP-dep_Trfase"/>
</dbReference>